<dbReference type="GO" id="GO:0008270">
    <property type="term" value="F:zinc ion binding"/>
    <property type="evidence" value="ECO:0007669"/>
    <property type="project" value="InterPro"/>
</dbReference>
<dbReference type="Pfam" id="PF00172">
    <property type="entry name" value="Zn_clus"/>
    <property type="match status" value="1"/>
</dbReference>
<feature type="domain" description="Zn(2)-C6 fungal-type" evidence="4">
    <location>
        <begin position="28"/>
        <end position="61"/>
    </location>
</feature>
<dbReference type="InterPro" id="IPR001138">
    <property type="entry name" value="Zn2Cys6_DnaBD"/>
</dbReference>
<dbReference type="InterPro" id="IPR036864">
    <property type="entry name" value="Zn2-C6_fun-type_DNA-bd_sf"/>
</dbReference>
<evidence type="ECO:0000256" key="1">
    <source>
        <dbReference type="ARBA" id="ARBA00023015"/>
    </source>
</evidence>
<accession>A0A1B8GLR9</accession>
<dbReference type="EMBL" id="KV460226">
    <property type="protein sequence ID" value="OBT96785.1"/>
    <property type="molecule type" value="Genomic_DNA"/>
</dbReference>
<dbReference type="Proteomes" id="UP000091956">
    <property type="component" value="Unassembled WGS sequence"/>
</dbReference>
<dbReference type="PANTHER" id="PTHR47840">
    <property type="entry name" value="ZN(II)2CYS6 TRANSCRIPTION FACTOR (EUROFUNG)-RELATED"/>
    <property type="match status" value="1"/>
</dbReference>
<evidence type="ECO:0000256" key="2">
    <source>
        <dbReference type="ARBA" id="ARBA00023163"/>
    </source>
</evidence>
<dbReference type="Gene3D" id="4.10.240.10">
    <property type="entry name" value="Zn(2)-C6 fungal-type DNA-binding domain"/>
    <property type="match status" value="1"/>
</dbReference>
<dbReference type="SUPFAM" id="SSF57701">
    <property type="entry name" value="Zn2/Cys6 DNA-binding domain"/>
    <property type="match status" value="1"/>
</dbReference>
<evidence type="ECO:0000256" key="3">
    <source>
        <dbReference type="ARBA" id="ARBA00023242"/>
    </source>
</evidence>
<name>A0A1B8GLR9_9PEZI</name>
<reference evidence="6" key="2">
    <citation type="journal article" date="2018" name="Nat. Commun.">
        <title>Extreme sensitivity to ultraviolet light in the fungal pathogen causing white-nose syndrome of bats.</title>
        <authorList>
            <person name="Palmer J.M."/>
            <person name="Drees K.P."/>
            <person name="Foster J.T."/>
            <person name="Lindner D.L."/>
        </authorList>
    </citation>
    <scope>NUCLEOTIDE SEQUENCE [LARGE SCALE GENOMIC DNA]</scope>
    <source>
        <strain evidence="6">UAMH 10579</strain>
    </source>
</reference>
<dbReference type="CDD" id="cd00067">
    <property type="entry name" value="GAL4"/>
    <property type="match status" value="1"/>
</dbReference>
<dbReference type="GeneID" id="28837527"/>
<proteinExistence type="predicted"/>
<dbReference type="RefSeq" id="XP_018130518.1">
    <property type="nucleotide sequence ID" value="XM_018273618.2"/>
</dbReference>
<organism evidence="5 6">
    <name type="scientific">Pseudogymnoascus verrucosus</name>
    <dbReference type="NCBI Taxonomy" id="342668"/>
    <lineage>
        <taxon>Eukaryota</taxon>
        <taxon>Fungi</taxon>
        <taxon>Dikarya</taxon>
        <taxon>Ascomycota</taxon>
        <taxon>Pezizomycotina</taxon>
        <taxon>Leotiomycetes</taxon>
        <taxon>Thelebolales</taxon>
        <taxon>Thelebolaceae</taxon>
        <taxon>Pseudogymnoascus</taxon>
    </lineage>
</organism>
<keyword evidence="6" id="KW-1185">Reference proteome</keyword>
<protein>
    <recommendedName>
        <fullName evidence="4">Zn(2)-C6 fungal-type domain-containing protein</fullName>
    </recommendedName>
</protein>
<evidence type="ECO:0000313" key="5">
    <source>
        <dbReference type="EMBL" id="OBT96785.1"/>
    </source>
</evidence>
<gene>
    <name evidence="5" type="ORF">VE01_04141</name>
</gene>
<keyword evidence="2" id="KW-0804">Transcription</keyword>
<dbReference type="CDD" id="cd12148">
    <property type="entry name" value="fungal_TF_MHR"/>
    <property type="match status" value="1"/>
</dbReference>
<evidence type="ECO:0000259" key="4">
    <source>
        <dbReference type="PROSITE" id="PS50048"/>
    </source>
</evidence>
<dbReference type="PROSITE" id="PS50048">
    <property type="entry name" value="ZN2_CY6_FUNGAL_2"/>
    <property type="match status" value="1"/>
</dbReference>
<dbReference type="GO" id="GO:0000981">
    <property type="term" value="F:DNA-binding transcription factor activity, RNA polymerase II-specific"/>
    <property type="evidence" value="ECO:0007669"/>
    <property type="project" value="InterPro"/>
</dbReference>
<dbReference type="AlphaFoldDB" id="A0A1B8GLR9"/>
<evidence type="ECO:0000313" key="6">
    <source>
        <dbReference type="Proteomes" id="UP000091956"/>
    </source>
</evidence>
<keyword evidence="1" id="KW-0805">Transcription regulation</keyword>
<dbReference type="PROSITE" id="PS00463">
    <property type="entry name" value="ZN2_CY6_FUNGAL_1"/>
    <property type="match status" value="1"/>
</dbReference>
<dbReference type="SMART" id="SM00066">
    <property type="entry name" value="GAL4"/>
    <property type="match status" value="1"/>
</dbReference>
<dbReference type="OrthoDB" id="5392779at2759"/>
<reference evidence="5 6" key="1">
    <citation type="submission" date="2016-03" db="EMBL/GenBank/DDBJ databases">
        <title>Comparative genomics of Pseudogymnoascus destructans, the fungus causing white-nose syndrome of bats.</title>
        <authorList>
            <person name="Palmer J.M."/>
            <person name="Drees K.P."/>
            <person name="Foster J.T."/>
            <person name="Lindner D.L."/>
        </authorList>
    </citation>
    <scope>NUCLEOTIDE SEQUENCE [LARGE SCALE GENOMIC DNA]</scope>
    <source>
        <strain evidence="5 6">UAMH 10579</strain>
    </source>
</reference>
<sequence length="721" mass="80260">MSPSHISNDGNDEHRDKRVRRVRKGTRSCWECKRRKIRCIFGDDSEPTCKGCLDRGTSCVSQEFLDDAERSSSNNTGLGHRLGRVEELLEKLITKVSPSIDRSTPAEEAADNLEASASCIGIDVIVPTDEGGHTEYGNAPIMSLFDNSVLSRPPVPQHVRQMPTPGSTTSCSSMDTCNKIDTVRRTLYRLLPSQADCDLLTSRANEWWYLNKYLSQLTIQTGDRPYGIPTVGVEEVRAWHPAAIARHLLALCLCVQQSSEGSKLKALEMPTPSAWMEKCLTIITNIVTSDDELVGNVEGLECLILLGGFQINVGNLRRAWLSFRRALNIAQLMGLHRSPAKNKRDSTMPLSPEDIHRSYIYYHLLKGDVYLTLLLGLPPAVAKDPYAGQPEGAYDSLSKEELYIKELSTIALRVIERNSSGESNAYAETQQIDEALETLKQTMLPCWWHVPTTQEYMKKMNSNGVTKEMDRLLGQLWHYQIETLVHLPFMLRSATDRRYDYSKICCLNACRELIQRWLLLRKCEDQPFICHIVDFQAFMSAIIILLGLMGTPSQGILDPTQRDQDRGMVDDLIKSLENTAFACSFALGKQCADVLKTLISTDLNGLTGNLRLKIPYFGVLTLVSGAQAANVEKQSPITPASLSKESNEPTPRPPAWLGMPGMGENMVPAPVLSFASTQFPGMDETGIDGGLSEWQFRDSDIRVFDSLANTDVEGNWGFGAV</sequence>
<dbReference type="STRING" id="342668.A0A1B8GLR9"/>
<keyword evidence="3" id="KW-0539">Nucleus</keyword>
<dbReference type="PANTHER" id="PTHR47840:SF1">
    <property type="entry name" value="ZN(II)2CYS6 TRANSCRIPTION FACTOR (EUROFUNG)"/>
    <property type="match status" value="1"/>
</dbReference>